<comment type="caution">
    <text evidence="1">The sequence shown here is derived from an EMBL/GenBank/DDBJ whole genome shotgun (WGS) entry which is preliminary data.</text>
</comment>
<sequence>MAEIVGVVASGIAVAQLAGQLTSSIVKLKGFWDHISEIPDEIRQLSRQIELLNFILCRVKDDVYSPESSKDTYFEQSFGLCQEAADELSSLVSELTEKINGKTRWRKKAGAVRCHAAATARPYFGEIVEHDEHVGFQSFYACAYGPETGGDYE</sequence>
<dbReference type="OrthoDB" id="3200163at2759"/>
<proteinExistence type="predicted"/>
<evidence type="ECO:0008006" key="3">
    <source>
        <dbReference type="Google" id="ProtNLM"/>
    </source>
</evidence>
<evidence type="ECO:0000313" key="1">
    <source>
        <dbReference type="EMBL" id="KAG0646159.1"/>
    </source>
</evidence>
<dbReference type="AlphaFoldDB" id="A0A9P6VE94"/>
<gene>
    <name evidence="1" type="ORF">D0Z07_8120</name>
</gene>
<organism evidence="1 2">
    <name type="scientific">Hyphodiscus hymeniophilus</name>
    <dbReference type="NCBI Taxonomy" id="353542"/>
    <lineage>
        <taxon>Eukaryota</taxon>
        <taxon>Fungi</taxon>
        <taxon>Dikarya</taxon>
        <taxon>Ascomycota</taxon>
        <taxon>Pezizomycotina</taxon>
        <taxon>Leotiomycetes</taxon>
        <taxon>Helotiales</taxon>
        <taxon>Hyphodiscaceae</taxon>
        <taxon>Hyphodiscus</taxon>
    </lineage>
</organism>
<protein>
    <recommendedName>
        <fullName evidence="3">Fungal N-terminal domain-containing protein</fullName>
    </recommendedName>
</protein>
<name>A0A9P6VE94_9HELO</name>
<dbReference type="EMBL" id="VNKQ01000016">
    <property type="protein sequence ID" value="KAG0646159.1"/>
    <property type="molecule type" value="Genomic_DNA"/>
</dbReference>
<evidence type="ECO:0000313" key="2">
    <source>
        <dbReference type="Proteomes" id="UP000785200"/>
    </source>
</evidence>
<accession>A0A9P6VE94</accession>
<keyword evidence="2" id="KW-1185">Reference proteome</keyword>
<reference evidence="1" key="1">
    <citation type="submission" date="2019-07" db="EMBL/GenBank/DDBJ databases">
        <title>Hyphodiscus hymeniophilus genome sequencing and assembly.</title>
        <authorList>
            <person name="Kramer G."/>
            <person name="Nodwell J."/>
        </authorList>
    </citation>
    <scope>NUCLEOTIDE SEQUENCE</scope>
    <source>
        <strain evidence="1">ATCC 34498</strain>
    </source>
</reference>
<dbReference type="Proteomes" id="UP000785200">
    <property type="component" value="Unassembled WGS sequence"/>
</dbReference>